<dbReference type="SUPFAM" id="SSF55021">
    <property type="entry name" value="ACT-like"/>
    <property type="match status" value="1"/>
</dbReference>
<proteinExistence type="predicted"/>
<dbReference type="InterPro" id="IPR045865">
    <property type="entry name" value="ACT-like_dom_sf"/>
</dbReference>
<dbReference type="RefSeq" id="WP_159546894.1">
    <property type="nucleotide sequence ID" value="NZ_CP047156.1"/>
</dbReference>
<dbReference type="Gene3D" id="3.30.70.260">
    <property type="match status" value="1"/>
</dbReference>
<dbReference type="InterPro" id="IPR002912">
    <property type="entry name" value="ACT_dom"/>
</dbReference>
<dbReference type="InParanoid" id="A0A7L4YRL3"/>
<accession>A0A7L4YRL3</accession>
<sequence length="223" mass="24111">MSYLLRVILPDRPGSLGAVATAIGHAGADIVSVDIVDKDGEYVVDDVVIDIGPGQMPDEVMSAAHQLPGVSVESIRPFDGALSTHRELQLLEAMSVDPTGAGQLMVDEIPRIFRSGWALLVRQDGEVIVRGDSAPEATHVTPWRQLLRAKIIDSTSDPVPMEWTVLDTSLMGAPAGEEYSFVCGRPGGPDFRPSELSRLAHLVGISRSIWLRHMEDTKTTPKP</sequence>
<dbReference type="KEGG" id="eke:EK0264_16775"/>
<reference evidence="2 3" key="1">
    <citation type="journal article" date="2018" name="Int. J. Syst. Evol. Microbiol.">
        <title>Epidermidibacterium keratini gen. nov., sp. nov., a member of the family Sporichthyaceae, isolated from keratin epidermis.</title>
        <authorList>
            <person name="Lee D.G."/>
            <person name="Trujillo M.E."/>
            <person name="Kang S."/>
            <person name="Nam J.J."/>
            <person name="Kim Y.J."/>
        </authorList>
    </citation>
    <scope>NUCLEOTIDE SEQUENCE [LARGE SCALE GENOMIC DNA]</scope>
    <source>
        <strain evidence="2 3">EPI-7</strain>
    </source>
</reference>
<protein>
    <submittedName>
        <fullName evidence="2">ACT domain-containing protein</fullName>
    </submittedName>
</protein>
<dbReference type="OrthoDB" id="5243606at2"/>
<gene>
    <name evidence="2" type="ORF">EK0264_16775</name>
</gene>
<feature type="domain" description="ACT" evidence="1">
    <location>
        <begin position="4"/>
        <end position="80"/>
    </location>
</feature>
<dbReference type="Pfam" id="PF01842">
    <property type="entry name" value="ACT"/>
    <property type="match status" value="1"/>
</dbReference>
<dbReference type="PROSITE" id="PS51671">
    <property type="entry name" value="ACT"/>
    <property type="match status" value="1"/>
</dbReference>
<dbReference type="EMBL" id="CP047156">
    <property type="protein sequence ID" value="QHC01770.1"/>
    <property type="molecule type" value="Genomic_DNA"/>
</dbReference>
<name>A0A7L4YRL3_9ACTN</name>
<dbReference type="Proteomes" id="UP000463857">
    <property type="component" value="Chromosome"/>
</dbReference>
<evidence type="ECO:0000313" key="2">
    <source>
        <dbReference type="EMBL" id="QHC01770.1"/>
    </source>
</evidence>
<organism evidence="2 3">
    <name type="scientific">Epidermidibacterium keratini</name>
    <dbReference type="NCBI Taxonomy" id="1891644"/>
    <lineage>
        <taxon>Bacteria</taxon>
        <taxon>Bacillati</taxon>
        <taxon>Actinomycetota</taxon>
        <taxon>Actinomycetes</taxon>
        <taxon>Sporichthyales</taxon>
        <taxon>Sporichthyaceae</taxon>
        <taxon>Epidermidibacterium</taxon>
    </lineage>
</organism>
<dbReference type="AlphaFoldDB" id="A0A7L4YRL3"/>
<evidence type="ECO:0000259" key="1">
    <source>
        <dbReference type="PROSITE" id="PS51671"/>
    </source>
</evidence>
<evidence type="ECO:0000313" key="3">
    <source>
        <dbReference type="Proteomes" id="UP000463857"/>
    </source>
</evidence>
<keyword evidence="3" id="KW-1185">Reference proteome</keyword>